<comment type="similarity">
    <text evidence="15">Belongs to the AAA ATPase family.</text>
</comment>
<evidence type="ECO:0000256" key="14">
    <source>
        <dbReference type="HAMAP-Rule" id="MF_01458"/>
    </source>
</evidence>
<dbReference type="Gene3D" id="1.10.8.60">
    <property type="match status" value="1"/>
</dbReference>
<comment type="similarity">
    <text evidence="2 14">In the C-terminal section; belongs to the peptidase M41 family.</text>
</comment>
<keyword evidence="13 14" id="KW-0472">Membrane</keyword>
<keyword evidence="8 14" id="KW-0378">Hydrolase</keyword>
<dbReference type="SUPFAM" id="SSF140990">
    <property type="entry name" value="FtsH protease domain-like"/>
    <property type="match status" value="1"/>
</dbReference>
<evidence type="ECO:0000256" key="5">
    <source>
        <dbReference type="ARBA" id="ARBA00022692"/>
    </source>
</evidence>
<feature type="transmembrane region" description="Helical" evidence="14">
    <location>
        <begin position="12"/>
        <end position="32"/>
    </location>
</feature>
<keyword evidence="11 14" id="KW-1133">Transmembrane helix</keyword>
<proteinExistence type="inferred from homology"/>
<comment type="function">
    <text evidence="14">Acts as a processive, ATP-dependent zinc metallopeptidase for both cytoplasmic and membrane proteins. Plays a role in the quality control of integral membrane proteins.</text>
</comment>
<evidence type="ECO:0000256" key="10">
    <source>
        <dbReference type="ARBA" id="ARBA00022840"/>
    </source>
</evidence>
<comment type="subcellular location">
    <subcellularLocation>
        <location evidence="14">Cell membrane</location>
        <topology evidence="14">Multi-pass membrane protein</topology>
        <orientation evidence="14">Cytoplasmic side</orientation>
    </subcellularLocation>
    <subcellularLocation>
        <location evidence="1">Membrane</location>
    </subcellularLocation>
</comment>
<comment type="similarity">
    <text evidence="14">In the central section; belongs to the AAA ATPase family.</text>
</comment>
<feature type="binding site" evidence="14">
    <location>
        <position position="509"/>
    </location>
    <ligand>
        <name>Zn(2+)</name>
        <dbReference type="ChEBI" id="CHEBI:29105"/>
        <note>catalytic</note>
    </ligand>
</feature>
<sequence length="676" mass="75779">MSFFDKIFKKFHMGVLYFAVILIGATFIYCYFTKHEKKDNNTFDALAQKNEIEKIQYNPIFANSAFCDIVVTTTDGRVIDFFNIPYDKVFEKKPNGKYKYNTYSVDPRPWNGYEHVFWVFRQCLTMLFFYCFFLFFADTIKQMGQEILASTSGKKGAKSRKVIINHKRFTFSDVAGADEEKEEMSELIDFLKNPRKYAAMGARIPKGVLLYGPPGTGKTLLAKAVAGEAGVPFFAASGSDFDEVYVGVGASRVRDLFKEAQLAAPCIVFIDEIEAVARKRGSNIGGSNGSEQTLNQLLVEMDGFNQKMGVIVIAATNQPEVLDSAILRPGRFDRHFNITLPNVKDREAILKLHASNKKLSEEISLEELAKQTPGFSGAQLEGTLNEAALLAARRNATFINKKDISEALDRILIGPTKKSKKYNDKEKRMVAYHEAGHAVIGIKIPFAQIVQKITIIPRGNAGGYNLMLPQEETFFSSKKALLAQITSFLGGRVAEELMFDDVSNGAYNDFKHATQIAKLMVTKYGMSDLGPVQYSGNTFQNDFSDPKGLEIDQQIQKIIANCYQQAKQIIQENQDLLDTIAKYLLEIETLNKRDIDEIVATGKIAWWEKEKEETNAPTQTTSQMSSNNETTNTDKTPLKDELEITTNLDNQESNESNPNNNEKASPEVLSTDSEQT</sequence>
<evidence type="ECO:0000256" key="1">
    <source>
        <dbReference type="ARBA" id="ARBA00004370"/>
    </source>
</evidence>
<dbReference type="EMBL" id="MAPF01000060">
    <property type="protein sequence ID" value="PEH36142.1"/>
    <property type="molecule type" value="Genomic_DNA"/>
</dbReference>
<dbReference type="InterPro" id="IPR003960">
    <property type="entry name" value="ATPase_AAA_CS"/>
</dbReference>
<evidence type="ECO:0000256" key="2">
    <source>
        <dbReference type="ARBA" id="ARBA00010044"/>
    </source>
</evidence>
<reference evidence="18" key="1">
    <citation type="submission" date="2017-05" db="EMBL/GenBank/DDBJ databases">
        <title>Genome sequence of Ca. P. asteris strain NJAY.</title>
        <authorList>
            <person name="Lee I.-M."/>
            <person name="Gundersen-Rindal D."/>
            <person name="Sparks M."/>
        </authorList>
    </citation>
    <scope>NUCLEOTIDE SEQUENCE [LARGE SCALE GENOMIC DNA]</scope>
    <source>
        <strain evidence="18">NJAY</strain>
    </source>
</reference>
<dbReference type="Gene3D" id="1.20.58.760">
    <property type="entry name" value="Peptidase M41"/>
    <property type="match status" value="1"/>
</dbReference>
<dbReference type="InterPro" id="IPR005936">
    <property type="entry name" value="FtsH"/>
</dbReference>
<dbReference type="GO" id="GO:0051301">
    <property type="term" value="P:cell division"/>
    <property type="evidence" value="ECO:0007669"/>
    <property type="project" value="UniProtKB-KW"/>
</dbReference>
<dbReference type="RefSeq" id="WP_252861645.1">
    <property type="nucleotide sequence ID" value="NZ_MAPF01000060.1"/>
</dbReference>
<dbReference type="Pfam" id="PF17862">
    <property type="entry name" value="AAA_lid_3"/>
    <property type="match status" value="1"/>
</dbReference>
<dbReference type="InterPro" id="IPR000642">
    <property type="entry name" value="Peptidase_M41"/>
</dbReference>
<keyword evidence="5 14" id="KW-0812">Transmembrane</keyword>
<evidence type="ECO:0000256" key="9">
    <source>
        <dbReference type="ARBA" id="ARBA00022833"/>
    </source>
</evidence>
<dbReference type="Pfam" id="PF01434">
    <property type="entry name" value="Peptidase_M41"/>
    <property type="match status" value="1"/>
</dbReference>
<dbReference type="SMART" id="SM00382">
    <property type="entry name" value="AAA"/>
    <property type="match status" value="1"/>
</dbReference>
<feature type="compositionally biased region" description="Low complexity" evidence="16">
    <location>
        <begin position="650"/>
        <end position="667"/>
    </location>
</feature>
<dbReference type="Proteomes" id="UP000220509">
    <property type="component" value="Unassembled WGS sequence"/>
</dbReference>
<feature type="compositionally biased region" description="Polar residues" evidence="16">
    <location>
        <begin position="615"/>
        <end position="635"/>
    </location>
</feature>
<evidence type="ECO:0000313" key="18">
    <source>
        <dbReference type="EMBL" id="PEH36142.1"/>
    </source>
</evidence>
<dbReference type="PROSITE" id="PS00674">
    <property type="entry name" value="AAA"/>
    <property type="match status" value="1"/>
</dbReference>
<dbReference type="Pfam" id="PF00004">
    <property type="entry name" value="AAA"/>
    <property type="match status" value="1"/>
</dbReference>
<evidence type="ECO:0000256" key="8">
    <source>
        <dbReference type="ARBA" id="ARBA00022801"/>
    </source>
</evidence>
<feature type="binding site" evidence="14">
    <location>
        <position position="433"/>
    </location>
    <ligand>
        <name>Zn(2+)</name>
        <dbReference type="ChEBI" id="CHEBI:29105"/>
        <note>catalytic</note>
    </ligand>
</feature>
<keyword evidence="7 14" id="KW-0547">Nucleotide-binding</keyword>
<accession>A0ABX4K1Z7</accession>
<evidence type="ECO:0000256" key="15">
    <source>
        <dbReference type="RuleBase" id="RU003651"/>
    </source>
</evidence>
<evidence type="ECO:0000256" key="3">
    <source>
        <dbReference type="ARBA" id="ARBA00022475"/>
    </source>
</evidence>
<dbReference type="NCBIfam" id="TIGR01241">
    <property type="entry name" value="FtsH_fam"/>
    <property type="match status" value="1"/>
</dbReference>
<dbReference type="PANTHER" id="PTHR23076:SF97">
    <property type="entry name" value="ATP-DEPENDENT ZINC METALLOPROTEASE YME1L1"/>
    <property type="match status" value="1"/>
</dbReference>
<protein>
    <recommendedName>
        <fullName evidence="14">ATP-dependent zinc metalloprotease FtsH</fullName>
        <ecNumber evidence="14">3.4.24.-</ecNumber>
    </recommendedName>
</protein>
<evidence type="ECO:0000256" key="11">
    <source>
        <dbReference type="ARBA" id="ARBA00022989"/>
    </source>
</evidence>
<keyword evidence="10 14" id="KW-0067">ATP-binding</keyword>
<feature type="region of interest" description="Disordered" evidence="16">
    <location>
        <begin position="610"/>
        <end position="676"/>
    </location>
</feature>
<feature type="binding site" evidence="14">
    <location>
        <position position="437"/>
    </location>
    <ligand>
        <name>Zn(2+)</name>
        <dbReference type="ChEBI" id="CHEBI:29105"/>
        <note>catalytic</note>
    </ligand>
</feature>
<keyword evidence="18" id="KW-0132">Cell division</keyword>
<comment type="cofactor">
    <cofactor evidence="14">
        <name>Zn(2+)</name>
        <dbReference type="ChEBI" id="CHEBI:29105"/>
    </cofactor>
    <text evidence="14">Binds 1 zinc ion per subunit.</text>
</comment>
<keyword evidence="3 14" id="KW-1003">Cell membrane</keyword>
<dbReference type="PANTHER" id="PTHR23076">
    <property type="entry name" value="METALLOPROTEASE M41 FTSH"/>
    <property type="match status" value="1"/>
</dbReference>
<evidence type="ECO:0000256" key="16">
    <source>
        <dbReference type="SAM" id="MobiDB-lite"/>
    </source>
</evidence>
<dbReference type="InterPro" id="IPR037219">
    <property type="entry name" value="Peptidase_M41-like"/>
</dbReference>
<dbReference type="EC" id="3.4.24.-" evidence="14"/>
<evidence type="ECO:0000256" key="6">
    <source>
        <dbReference type="ARBA" id="ARBA00022723"/>
    </source>
</evidence>
<dbReference type="InterPro" id="IPR003593">
    <property type="entry name" value="AAA+_ATPase"/>
</dbReference>
<dbReference type="SUPFAM" id="SSF52540">
    <property type="entry name" value="P-loop containing nucleoside triphosphate hydrolases"/>
    <property type="match status" value="1"/>
</dbReference>
<evidence type="ECO:0000256" key="7">
    <source>
        <dbReference type="ARBA" id="ARBA00022741"/>
    </source>
</evidence>
<dbReference type="InterPro" id="IPR003959">
    <property type="entry name" value="ATPase_AAA_core"/>
</dbReference>
<feature type="binding site" evidence="14">
    <location>
        <begin position="212"/>
        <end position="219"/>
    </location>
    <ligand>
        <name>ATP</name>
        <dbReference type="ChEBI" id="CHEBI:30616"/>
    </ligand>
</feature>
<organism evidence="18 19">
    <name type="scientific">New Jersey aster yellows phytoplasma</name>
    <dbReference type="NCBI Taxonomy" id="270520"/>
    <lineage>
        <taxon>Bacteria</taxon>
        <taxon>Bacillati</taxon>
        <taxon>Mycoplasmatota</taxon>
        <taxon>Mollicutes</taxon>
        <taxon>Acholeplasmatales</taxon>
        <taxon>Acholeplasmataceae</taxon>
        <taxon>Candidatus Phytoplasma</taxon>
        <taxon>16SrI (Aster yellows group)</taxon>
    </lineage>
</organism>
<comment type="subunit">
    <text evidence="14">Homohexamer.</text>
</comment>
<feature type="transmembrane region" description="Helical" evidence="14">
    <location>
        <begin position="118"/>
        <end position="137"/>
    </location>
</feature>
<keyword evidence="12 14" id="KW-0482">Metalloprotease</keyword>
<feature type="domain" description="AAA+ ATPase" evidence="17">
    <location>
        <begin position="204"/>
        <end position="342"/>
    </location>
</feature>
<evidence type="ECO:0000313" key="19">
    <source>
        <dbReference type="Proteomes" id="UP000220509"/>
    </source>
</evidence>
<keyword evidence="9 14" id="KW-0862">Zinc</keyword>
<keyword evidence="19" id="KW-1185">Reference proteome</keyword>
<evidence type="ECO:0000256" key="13">
    <source>
        <dbReference type="ARBA" id="ARBA00023136"/>
    </source>
</evidence>
<dbReference type="CDD" id="cd19501">
    <property type="entry name" value="RecA-like_FtsH"/>
    <property type="match status" value="1"/>
</dbReference>
<dbReference type="HAMAP" id="MF_01458">
    <property type="entry name" value="FtsH"/>
    <property type="match status" value="1"/>
</dbReference>
<evidence type="ECO:0000259" key="17">
    <source>
        <dbReference type="SMART" id="SM00382"/>
    </source>
</evidence>
<gene>
    <name evidence="14" type="primary">ftsH</name>
    <name evidence="18" type="ORF">BBA70_02950</name>
</gene>
<keyword evidence="18" id="KW-0131">Cell cycle</keyword>
<feature type="active site" evidence="14">
    <location>
        <position position="434"/>
    </location>
</feature>
<dbReference type="Gene3D" id="3.40.50.300">
    <property type="entry name" value="P-loop containing nucleotide triphosphate hydrolases"/>
    <property type="match status" value="1"/>
</dbReference>
<keyword evidence="4 14" id="KW-0645">Protease</keyword>
<keyword evidence="6 14" id="KW-0479">Metal-binding</keyword>
<dbReference type="InterPro" id="IPR041569">
    <property type="entry name" value="AAA_lid_3"/>
</dbReference>
<evidence type="ECO:0000256" key="4">
    <source>
        <dbReference type="ARBA" id="ARBA00022670"/>
    </source>
</evidence>
<name>A0ABX4K1Z7_9MOLU</name>
<evidence type="ECO:0000256" key="12">
    <source>
        <dbReference type="ARBA" id="ARBA00023049"/>
    </source>
</evidence>
<comment type="caution">
    <text evidence="18">The sequence shown here is derived from an EMBL/GenBank/DDBJ whole genome shotgun (WGS) entry which is preliminary data.</text>
</comment>
<dbReference type="InterPro" id="IPR027417">
    <property type="entry name" value="P-loop_NTPase"/>
</dbReference>